<keyword evidence="2" id="KW-1185">Reference proteome</keyword>
<proteinExistence type="predicted"/>
<evidence type="ECO:0000313" key="1">
    <source>
        <dbReference type="EMBL" id="CAG8601887.1"/>
    </source>
</evidence>
<evidence type="ECO:0000313" key="2">
    <source>
        <dbReference type="Proteomes" id="UP000789525"/>
    </source>
</evidence>
<reference evidence="1" key="1">
    <citation type="submission" date="2021-06" db="EMBL/GenBank/DDBJ databases">
        <authorList>
            <person name="Kallberg Y."/>
            <person name="Tangrot J."/>
            <person name="Rosling A."/>
        </authorList>
    </citation>
    <scope>NUCLEOTIDE SEQUENCE</scope>
    <source>
        <strain evidence="1">CL356</strain>
    </source>
</reference>
<accession>A0ACA9MMD3</accession>
<dbReference type="EMBL" id="CAJVPT010014113">
    <property type="protein sequence ID" value="CAG8601887.1"/>
    <property type="molecule type" value="Genomic_DNA"/>
</dbReference>
<gene>
    <name evidence="1" type="ORF">ACOLOM_LOCUS6711</name>
</gene>
<dbReference type="Proteomes" id="UP000789525">
    <property type="component" value="Unassembled WGS sequence"/>
</dbReference>
<name>A0ACA9MMD3_9GLOM</name>
<protein>
    <submittedName>
        <fullName evidence="1">225_t:CDS:1</fullName>
    </submittedName>
</protein>
<comment type="caution">
    <text evidence="1">The sequence shown here is derived from an EMBL/GenBank/DDBJ whole genome shotgun (WGS) entry which is preliminary data.</text>
</comment>
<sequence length="376" mass="41610">MSQTRNDCWGECGIIGYSSPDIYNERAPILGLYDVLREDMVMDEAQVNTDTASRSPHKISQNSPTPSQITVDIVHDISENVFMLGHGSIPTNFLISKTHRLLRTPRWAQSSGPPRADLVSTFHSQYRLANIKQPEIINEQKVKAPRTSGIRAQYSTADLYNHPFSRFRIIPPIHIVHAFTGHHFVIVPPKPGFRLVQLSTADWGTTGPTTAVTTETDAQAEISGLGAHDETASMQDPENNIFAACQRGDLTIVKNLIESGQASVNERDPQNISPLHWAAINAHLHICRYLLDQGAEVDVIGGELAATPLQWAARNGHLYVLHLLLSHNADPTIKDSQGYDSLQLTTHSSSVMSLLYMLQQPVSVNCRDLQVGRSDF</sequence>
<organism evidence="1 2">
    <name type="scientific">Acaulospora colombiana</name>
    <dbReference type="NCBI Taxonomy" id="27376"/>
    <lineage>
        <taxon>Eukaryota</taxon>
        <taxon>Fungi</taxon>
        <taxon>Fungi incertae sedis</taxon>
        <taxon>Mucoromycota</taxon>
        <taxon>Glomeromycotina</taxon>
        <taxon>Glomeromycetes</taxon>
        <taxon>Diversisporales</taxon>
        <taxon>Acaulosporaceae</taxon>
        <taxon>Acaulospora</taxon>
    </lineage>
</organism>